<gene>
    <name evidence="1" type="ORF">MUN68_010865</name>
</gene>
<dbReference type="SUPFAM" id="SSF52540">
    <property type="entry name" value="P-loop containing nucleoside triphosphate hydrolases"/>
    <property type="match status" value="1"/>
</dbReference>
<dbReference type="InterPro" id="IPR027417">
    <property type="entry name" value="P-loop_NTPase"/>
</dbReference>
<evidence type="ECO:0000313" key="1">
    <source>
        <dbReference type="EMBL" id="WCO00569.1"/>
    </source>
</evidence>
<dbReference type="RefSeq" id="WP_249996507.1">
    <property type="nucleotide sequence ID" value="NZ_CP116221.1"/>
</dbReference>
<sequence>MSYNIVLIGAMGVGKTTISKVICDDNEAYSIFDSDIEKQVLINQTKIDSNQYETLLTNNSWTKANDYARSFLNPDHLRTILEKAGTNHIINIGGDLIDWNNSKDFESCQKILEEYPNVILLSYSNDIMESYNELSERIMNRPNHDSNEVLQEQADYNFRFIKSKLFNKVARHIIEIKGKSKIDIANEIIAILIDSMPKTDEV</sequence>
<dbReference type="Gene3D" id="3.40.50.300">
    <property type="entry name" value="P-loop containing nucleotide triphosphate hydrolases"/>
    <property type="match status" value="1"/>
</dbReference>
<dbReference type="EMBL" id="CP116221">
    <property type="protein sequence ID" value="WCO00569.1"/>
    <property type="molecule type" value="Genomic_DNA"/>
</dbReference>
<keyword evidence="2" id="KW-1185">Reference proteome</keyword>
<reference evidence="1 2" key="1">
    <citation type="submission" date="2023-01" db="EMBL/GenBank/DDBJ databases">
        <title>Psychroserpens ponticola sp. nov., isolated from seawater.</title>
        <authorList>
            <person name="Kristyanto S."/>
            <person name="Jung J."/>
            <person name="Kim J.M."/>
            <person name="Jeon C.O."/>
        </authorList>
    </citation>
    <scope>NUCLEOTIDE SEQUENCE [LARGE SCALE GENOMIC DNA]</scope>
    <source>
        <strain evidence="1 2">MSW6</strain>
    </source>
</reference>
<protein>
    <recommendedName>
        <fullName evidence="3">Shikimate kinase</fullName>
    </recommendedName>
</protein>
<proteinExistence type="predicted"/>
<evidence type="ECO:0008006" key="3">
    <source>
        <dbReference type="Google" id="ProtNLM"/>
    </source>
</evidence>
<dbReference type="Proteomes" id="UP001202717">
    <property type="component" value="Chromosome"/>
</dbReference>
<organism evidence="1 2">
    <name type="scientific">Psychroserpens ponticola</name>
    <dbReference type="NCBI Taxonomy" id="2932268"/>
    <lineage>
        <taxon>Bacteria</taxon>
        <taxon>Pseudomonadati</taxon>
        <taxon>Bacteroidota</taxon>
        <taxon>Flavobacteriia</taxon>
        <taxon>Flavobacteriales</taxon>
        <taxon>Flavobacteriaceae</taxon>
        <taxon>Psychroserpens</taxon>
    </lineage>
</organism>
<name>A0ABY7RTW9_9FLAO</name>
<accession>A0ABY7RTW9</accession>
<evidence type="ECO:0000313" key="2">
    <source>
        <dbReference type="Proteomes" id="UP001202717"/>
    </source>
</evidence>